<sequence length="147" mass="17232">MSSEGHWLKHLLDVILRRQPFPQSRNKGRQISLRVGNRNLLIDERREAPYISNAIRTSRYTIWDFLPRQLLFQFSRLAHAYLMVVAILQVIPGLSTTGKFTTIIPLTIFVFLVIAKEGYYDWKRYRADVAENSQTVFVLQQCHHNDS</sequence>
<keyword evidence="1" id="KW-1133">Transmembrane helix</keyword>
<keyword evidence="4" id="KW-1185">Reference proteome</keyword>
<evidence type="ECO:0000313" key="4">
    <source>
        <dbReference type="Proteomes" id="UP000738349"/>
    </source>
</evidence>
<dbReference type="PANTHER" id="PTHR24092">
    <property type="entry name" value="PROBABLE PHOSPHOLIPID-TRANSPORTING ATPASE"/>
    <property type="match status" value="1"/>
</dbReference>
<dbReference type="OrthoDB" id="5241856at2759"/>
<feature type="transmembrane region" description="Helical" evidence="1">
    <location>
        <begin position="70"/>
        <end position="91"/>
    </location>
</feature>
<organism evidence="3 4">
    <name type="scientific">Dactylonectria macrodidyma</name>
    <dbReference type="NCBI Taxonomy" id="307937"/>
    <lineage>
        <taxon>Eukaryota</taxon>
        <taxon>Fungi</taxon>
        <taxon>Dikarya</taxon>
        <taxon>Ascomycota</taxon>
        <taxon>Pezizomycotina</taxon>
        <taxon>Sordariomycetes</taxon>
        <taxon>Hypocreomycetidae</taxon>
        <taxon>Hypocreales</taxon>
        <taxon>Nectriaceae</taxon>
        <taxon>Dactylonectria</taxon>
    </lineage>
</organism>
<dbReference type="AlphaFoldDB" id="A0A9P9IH15"/>
<dbReference type="Pfam" id="PF16209">
    <property type="entry name" value="PhoLip_ATPase_N"/>
    <property type="match status" value="1"/>
</dbReference>
<dbReference type="GO" id="GO:0005886">
    <property type="term" value="C:plasma membrane"/>
    <property type="evidence" value="ECO:0007669"/>
    <property type="project" value="TreeGrafter"/>
</dbReference>
<gene>
    <name evidence="3" type="ORF">EDB81DRAFT_891802</name>
</gene>
<dbReference type="GO" id="GO:0045332">
    <property type="term" value="P:phospholipid translocation"/>
    <property type="evidence" value="ECO:0007669"/>
    <property type="project" value="TreeGrafter"/>
</dbReference>
<dbReference type="GO" id="GO:0006892">
    <property type="term" value="P:post-Golgi vesicle-mediated transport"/>
    <property type="evidence" value="ECO:0007669"/>
    <property type="project" value="TreeGrafter"/>
</dbReference>
<reference evidence="3" key="1">
    <citation type="journal article" date="2021" name="Nat. Commun.">
        <title>Genetic determinants of endophytism in the Arabidopsis root mycobiome.</title>
        <authorList>
            <person name="Mesny F."/>
            <person name="Miyauchi S."/>
            <person name="Thiergart T."/>
            <person name="Pickel B."/>
            <person name="Atanasova L."/>
            <person name="Karlsson M."/>
            <person name="Huettel B."/>
            <person name="Barry K.W."/>
            <person name="Haridas S."/>
            <person name="Chen C."/>
            <person name="Bauer D."/>
            <person name="Andreopoulos W."/>
            <person name="Pangilinan J."/>
            <person name="LaButti K."/>
            <person name="Riley R."/>
            <person name="Lipzen A."/>
            <person name="Clum A."/>
            <person name="Drula E."/>
            <person name="Henrissat B."/>
            <person name="Kohler A."/>
            <person name="Grigoriev I.V."/>
            <person name="Martin F.M."/>
            <person name="Hacquard S."/>
        </authorList>
    </citation>
    <scope>NUCLEOTIDE SEQUENCE</scope>
    <source>
        <strain evidence="3">MPI-CAGE-AT-0147</strain>
    </source>
</reference>
<dbReference type="InterPro" id="IPR032631">
    <property type="entry name" value="P-type_ATPase_N"/>
</dbReference>
<evidence type="ECO:0000259" key="2">
    <source>
        <dbReference type="Pfam" id="PF16209"/>
    </source>
</evidence>
<dbReference type="EMBL" id="JAGMUV010000026">
    <property type="protein sequence ID" value="KAH7119329.1"/>
    <property type="molecule type" value="Genomic_DNA"/>
</dbReference>
<feature type="transmembrane region" description="Helical" evidence="1">
    <location>
        <begin position="97"/>
        <end position="115"/>
    </location>
</feature>
<dbReference type="GO" id="GO:0032456">
    <property type="term" value="P:endocytic recycling"/>
    <property type="evidence" value="ECO:0007669"/>
    <property type="project" value="TreeGrafter"/>
</dbReference>
<name>A0A9P9IH15_9HYPO</name>
<comment type="caution">
    <text evidence="3">The sequence shown here is derived from an EMBL/GenBank/DDBJ whole genome shotgun (WGS) entry which is preliminary data.</text>
</comment>
<dbReference type="Proteomes" id="UP000738349">
    <property type="component" value="Unassembled WGS sequence"/>
</dbReference>
<evidence type="ECO:0000313" key="3">
    <source>
        <dbReference type="EMBL" id="KAH7119329.1"/>
    </source>
</evidence>
<proteinExistence type="predicted"/>
<dbReference type="InterPro" id="IPR023298">
    <property type="entry name" value="ATPase_P-typ_TM_dom_sf"/>
</dbReference>
<protein>
    <recommendedName>
        <fullName evidence="2">P-type ATPase N-terminal domain-containing protein</fullName>
    </recommendedName>
</protein>
<dbReference type="GO" id="GO:0140326">
    <property type="term" value="F:ATPase-coupled intramembrane lipid transporter activity"/>
    <property type="evidence" value="ECO:0007669"/>
    <property type="project" value="TreeGrafter"/>
</dbReference>
<evidence type="ECO:0000256" key="1">
    <source>
        <dbReference type="SAM" id="Phobius"/>
    </source>
</evidence>
<dbReference type="GO" id="GO:0005802">
    <property type="term" value="C:trans-Golgi network"/>
    <property type="evidence" value="ECO:0007669"/>
    <property type="project" value="TreeGrafter"/>
</dbReference>
<dbReference type="SUPFAM" id="SSF81665">
    <property type="entry name" value="Calcium ATPase, transmembrane domain M"/>
    <property type="match status" value="1"/>
</dbReference>
<feature type="domain" description="P-type ATPase N-terminal" evidence="2">
    <location>
        <begin position="45"/>
        <end position="103"/>
    </location>
</feature>
<dbReference type="PANTHER" id="PTHR24092:SF174">
    <property type="entry name" value="PHOSPHOLIPID-TRANSPORTING ATPASE DNF3-RELATED"/>
    <property type="match status" value="1"/>
</dbReference>
<keyword evidence="1" id="KW-0812">Transmembrane</keyword>
<keyword evidence="1" id="KW-0472">Membrane</keyword>
<accession>A0A9P9IH15</accession>